<keyword evidence="2" id="KW-0805">Transcription regulation</keyword>
<comment type="subcellular location">
    <subcellularLocation>
        <location evidence="1">Cytoplasm</location>
    </subcellularLocation>
</comment>
<keyword evidence="4" id="KW-0804">Transcription</keyword>
<evidence type="ECO:0000256" key="1">
    <source>
        <dbReference type="ARBA" id="ARBA00004496"/>
    </source>
</evidence>
<evidence type="ECO:0000256" key="2">
    <source>
        <dbReference type="ARBA" id="ARBA00023015"/>
    </source>
</evidence>
<comment type="function">
    <text evidence="5">Regulatory protein of the TOL plasmid xyl operons. XylS activates the xylXYZLTEGFJQKIH operon required for the degradation of toluene, m-xylene and p-xylene.</text>
</comment>
<dbReference type="PROSITE" id="PS00041">
    <property type="entry name" value="HTH_ARAC_FAMILY_1"/>
    <property type="match status" value="1"/>
</dbReference>
<dbReference type="CDD" id="cd02208">
    <property type="entry name" value="cupin_RmlC-like"/>
    <property type="match status" value="1"/>
</dbReference>
<dbReference type="InterPro" id="IPR018060">
    <property type="entry name" value="HTH_AraC"/>
</dbReference>
<reference evidence="7 8" key="1">
    <citation type="journal article" date="2022" name="Int. J. Syst. Evol. Microbiol.">
        <title>Pseudomonas germanica sp. nov., isolated from Iris germanica rhizomes.</title>
        <authorList>
            <person name="Atanasov K.E."/>
            <person name="Galbis D.M."/>
            <person name="Gallego J."/>
            <person name="Serpico A."/>
            <person name="Bosch M."/>
            <person name="Altabella T."/>
            <person name="Ferrer A."/>
        </authorList>
    </citation>
    <scope>NUCLEOTIDE SEQUENCE [LARGE SCALE GENOMIC DNA]</scope>
    <source>
        <strain evidence="7 8">FIT28</strain>
    </source>
</reference>
<dbReference type="InterPro" id="IPR009057">
    <property type="entry name" value="Homeodomain-like_sf"/>
</dbReference>
<dbReference type="Pfam" id="PF12833">
    <property type="entry name" value="HTH_18"/>
    <property type="match status" value="1"/>
</dbReference>
<feature type="domain" description="HTH araC/xylS-type" evidence="6">
    <location>
        <begin position="257"/>
        <end position="355"/>
    </location>
</feature>
<dbReference type="PROSITE" id="PS01124">
    <property type="entry name" value="HTH_ARAC_FAMILY_2"/>
    <property type="match status" value="1"/>
</dbReference>
<accession>A0ABX8YKU5</accession>
<dbReference type="SMART" id="SM00342">
    <property type="entry name" value="HTH_ARAC"/>
    <property type="match status" value="1"/>
</dbReference>
<dbReference type="Proteomes" id="UP000824588">
    <property type="component" value="Chromosome"/>
</dbReference>
<evidence type="ECO:0000313" key="7">
    <source>
        <dbReference type="EMBL" id="QYY80534.1"/>
    </source>
</evidence>
<evidence type="ECO:0000313" key="8">
    <source>
        <dbReference type="Proteomes" id="UP000824588"/>
    </source>
</evidence>
<keyword evidence="8" id="KW-1185">Reference proteome</keyword>
<name>A0ABX8YKU5_9PSED</name>
<dbReference type="Gene3D" id="1.10.10.60">
    <property type="entry name" value="Homeodomain-like"/>
    <property type="match status" value="1"/>
</dbReference>
<dbReference type="Pfam" id="PF12852">
    <property type="entry name" value="Cupin_6"/>
    <property type="match status" value="1"/>
</dbReference>
<dbReference type="EMBL" id="CP071586">
    <property type="protein sequence ID" value="QYY80534.1"/>
    <property type="molecule type" value="Genomic_DNA"/>
</dbReference>
<evidence type="ECO:0000256" key="5">
    <source>
        <dbReference type="ARBA" id="ARBA00037345"/>
    </source>
</evidence>
<protein>
    <submittedName>
        <fullName evidence="7">Helix-turn-helix transcriptional regulator</fullName>
    </submittedName>
</protein>
<organism evidence="7 8">
    <name type="scientific">Pseudomonas germanica</name>
    <dbReference type="NCBI Taxonomy" id="2815720"/>
    <lineage>
        <taxon>Bacteria</taxon>
        <taxon>Pseudomonadati</taxon>
        <taxon>Pseudomonadota</taxon>
        <taxon>Gammaproteobacteria</taxon>
        <taxon>Pseudomonadales</taxon>
        <taxon>Pseudomonadaceae</taxon>
        <taxon>Pseudomonas</taxon>
    </lineage>
</organism>
<dbReference type="PANTHER" id="PTHR46796">
    <property type="entry name" value="HTH-TYPE TRANSCRIPTIONAL ACTIVATOR RHAS-RELATED"/>
    <property type="match status" value="1"/>
</dbReference>
<proteinExistence type="predicted"/>
<evidence type="ECO:0000256" key="3">
    <source>
        <dbReference type="ARBA" id="ARBA00023125"/>
    </source>
</evidence>
<gene>
    <name evidence="7" type="ORF">J0G10_22760</name>
</gene>
<dbReference type="SUPFAM" id="SSF51182">
    <property type="entry name" value="RmlC-like cupins"/>
    <property type="match status" value="1"/>
</dbReference>
<evidence type="ECO:0000259" key="6">
    <source>
        <dbReference type="PROSITE" id="PS01124"/>
    </source>
</evidence>
<dbReference type="PANTHER" id="PTHR46796:SF13">
    <property type="entry name" value="HTH-TYPE TRANSCRIPTIONAL ACTIVATOR RHAS"/>
    <property type="match status" value="1"/>
</dbReference>
<dbReference type="InterPro" id="IPR018062">
    <property type="entry name" value="HTH_AraC-typ_CS"/>
</dbReference>
<evidence type="ECO:0000256" key="4">
    <source>
        <dbReference type="ARBA" id="ARBA00023163"/>
    </source>
</evidence>
<dbReference type="InterPro" id="IPR050204">
    <property type="entry name" value="AraC_XylS_family_regulators"/>
</dbReference>
<dbReference type="RefSeq" id="WP_220556787.1">
    <property type="nucleotide sequence ID" value="NZ_CP071586.1"/>
</dbReference>
<dbReference type="SUPFAM" id="SSF46689">
    <property type="entry name" value="Homeodomain-like"/>
    <property type="match status" value="2"/>
</dbReference>
<dbReference type="InterPro" id="IPR032783">
    <property type="entry name" value="AraC_lig"/>
</dbReference>
<dbReference type="InterPro" id="IPR011051">
    <property type="entry name" value="RmlC_Cupin_sf"/>
</dbReference>
<sequence length="356" mass="39510">MAQSTSTFFNGRNNADSELFRDGDNVIWSLSNPARYQPACAIDYLLRSVHLSGALPGYADLSSPFGVDISYGADTFVIYEAYHGSCEVSFEAGRTPLAFSQGDVLIVPRRMRHQFTNPSNTPCIDVLDLLREQVEPHVTDAEGRPSLMRLLKQRISHGGGGELFRLRMIVMFIDKQLPALLINCLPGPVLLSKFANQHRAFFNAIFDELDMQRSDHLIAQPITIRLTEALLTIVLKEVTSQKQSGSIYKGLVDPAIARVTAAILKNPKQKWKLEELQEIAHLSKSALNTRFSAFMGMTPRQFVTHIRLSRASELLTNTSLSIAKIAECSNYGSEAAFNRAFSKWCGMTPGAARINS</sequence>
<keyword evidence="3" id="KW-0238">DNA-binding</keyword>